<dbReference type="GO" id="GO:0005829">
    <property type="term" value="C:cytosol"/>
    <property type="evidence" value="ECO:0007669"/>
    <property type="project" value="TreeGrafter"/>
</dbReference>
<protein>
    <submittedName>
        <fullName evidence="4">Putative alcohol dehydrogenase</fullName>
    </submittedName>
</protein>
<dbReference type="InterPro" id="IPR013154">
    <property type="entry name" value="ADH-like_N"/>
</dbReference>
<feature type="domain" description="Enoyl reductase (ER)" evidence="3">
    <location>
        <begin position="10"/>
        <end position="306"/>
    </location>
</feature>
<dbReference type="SUPFAM" id="SSF51735">
    <property type="entry name" value="NAD(P)-binding Rossmann-fold domains"/>
    <property type="match status" value="1"/>
</dbReference>
<evidence type="ECO:0000313" key="4">
    <source>
        <dbReference type="EMBL" id="EME57638.1"/>
    </source>
</evidence>
<dbReference type="PANTHER" id="PTHR48106:SF13">
    <property type="entry name" value="QUINONE OXIDOREDUCTASE-RELATED"/>
    <property type="match status" value="1"/>
</dbReference>
<dbReference type="InterPro" id="IPR036291">
    <property type="entry name" value="NAD(P)-bd_dom_sf"/>
</dbReference>
<dbReference type="AlphaFoldDB" id="M2Z9M5"/>
<dbReference type="PANTHER" id="PTHR48106">
    <property type="entry name" value="QUINONE OXIDOREDUCTASE PIG3-RELATED"/>
    <property type="match status" value="1"/>
</dbReference>
<reference evidence="4 5" key="1">
    <citation type="journal article" date="2013" name="Genome Announc.">
        <title>Draft Genome Sequence of Amycolatopsis decaplanina Strain DSM 44594T.</title>
        <authorList>
            <person name="Kaur N."/>
            <person name="Kumar S."/>
            <person name="Bala M."/>
            <person name="Raghava G.P."/>
            <person name="Mayilraj S."/>
        </authorList>
    </citation>
    <scope>NUCLEOTIDE SEQUENCE [LARGE SCALE GENOMIC DNA]</scope>
    <source>
        <strain evidence="4 5">DSM 44594</strain>
    </source>
</reference>
<evidence type="ECO:0000259" key="3">
    <source>
        <dbReference type="SMART" id="SM00829"/>
    </source>
</evidence>
<dbReference type="CDD" id="cd05289">
    <property type="entry name" value="MDR_like_2"/>
    <property type="match status" value="1"/>
</dbReference>
<evidence type="ECO:0000256" key="1">
    <source>
        <dbReference type="ARBA" id="ARBA00022857"/>
    </source>
</evidence>
<evidence type="ECO:0000313" key="5">
    <source>
        <dbReference type="Proteomes" id="UP000054226"/>
    </source>
</evidence>
<dbReference type="Pfam" id="PF08240">
    <property type="entry name" value="ADH_N"/>
    <property type="match status" value="1"/>
</dbReference>
<organism evidence="4 5">
    <name type="scientific">Amycolatopsis decaplanina DSM 44594</name>
    <dbReference type="NCBI Taxonomy" id="1284240"/>
    <lineage>
        <taxon>Bacteria</taxon>
        <taxon>Bacillati</taxon>
        <taxon>Actinomycetota</taxon>
        <taxon>Actinomycetes</taxon>
        <taxon>Pseudonocardiales</taxon>
        <taxon>Pseudonocardiaceae</taxon>
        <taxon>Amycolatopsis</taxon>
    </lineage>
</organism>
<keyword evidence="2" id="KW-0560">Oxidoreductase</keyword>
<name>M2Z9M5_9PSEU</name>
<dbReference type="EMBL" id="AOHO01000058">
    <property type="protein sequence ID" value="EME57638.1"/>
    <property type="molecule type" value="Genomic_DNA"/>
</dbReference>
<keyword evidence="5" id="KW-1185">Reference proteome</keyword>
<dbReference type="GO" id="GO:0035925">
    <property type="term" value="F:mRNA 3'-UTR AU-rich region binding"/>
    <property type="evidence" value="ECO:0007669"/>
    <property type="project" value="TreeGrafter"/>
</dbReference>
<dbReference type="GO" id="GO:0070402">
    <property type="term" value="F:NADPH binding"/>
    <property type="evidence" value="ECO:0007669"/>
    <property type="project" value="TreeGrafter"/>
</dbReference>
<dbReference type="Proteomes" id="UP000054226">
    <property type="component" value="Unassembled WGS sequence"/>
</dbReference>
<dbReference type="InterPro" id="IPR011032">
    <property type="entry name" value="GroES-like_sf"/>
</dbReference>
<dbReference type="SMART" id="SM00829">
    <property type="entry name" value="PKS_ER"/>
    <property type="match status" value="1"/>
</dbReference>
<evidence type="ECO:0000256" key="2">
    <source>
        <dbReference type="ARBA" id="ARBA00023002"/>
    </source>
</evidence>
<dbReference type="Gene3D" id="3.90.180.10">
    <property type="entry name" value="Medium-chain alcohol dehydrogenases, catalytic domain"/>
    <property type="match status" value="1"/>
</dbReference>
<dbReference type="SUPFAM" id="SSF50129">
    <property type="entry name" value="GroES-like"/>
    <property type="match status" value="1"/>
</dbReference>
<dbReference type="PATRIC" id="fig|1284240.4.peg.4190"/>
<accession>M2Z9M5</accession>
<dbReference type="Gene3D" id="3.40.50.720">
    <property type="entry name" value="NAD(P)-binding Rossmann-like Domain"/>
    <property type="match status" value="1"/>
</dbReference>
<dbReference type="RefSeq" id="WP_007031979.1">
    <property type="nucleotide sequence ID" value="NZ_AOHO01000058.1"/>
</dbReference>
<proteinExistence type="predicted"/>
<gene>
    <name evidence="4" type="ORF">H074_20647</name>
</gene>
<sequence>MRAVGTTEFGAPEVLKVVDVPLPEPGDGEVRIRTQAATINNFDLVARSGGLGPMLPAGPLYVFGWDIAGIVDKVGPGVTGFVRGDVVVGMSDWLRTKVGTQAEFAVLAASALAPAPDGVTPASAASLPVNALTAARALNLMGLHKGQAMAVTGAAGAVGGFALELGRHRGLDVIGIGSAKDREFIVERGARFIERSDHPVKALAALEPGGVDGLLDAATIGPAMLEAVRDGGAFASLTPPKTPRPERDIQVHRIHTESDGLRLRELVSLVERGVLTLRRTRTFPFEEAATAHRLLAEGGVRGRLVLTP</sequence>
<dbReference type="Pfam" id="PF13602">
    <property type="entry name" value="ADH_zinc_N_2"/>
    <property type="match status" value="1"/>
</dbReference>
<dbReference type="GO" id="GO:0003960">
    <property type="term" value="F:quinone reductase (NADPH) activity"/>
    <property type="evidence" value="ECO:0007669"/>
    <property type="project" value="TreeGrafter"/>
</dbReference>
<comment type="caution">
    <text evidence="4">The sequence shown here is derived from an EMBL/GenBank/DDBJ whole genome shotgun (WGS) entry which is preliminary data.</text>
</comment>
<keyword evidence="1" id="KW-0521">NADP</keyword>
<dbReference type="InterPro" id="IPR020843">
    <property type="entry name" value="ER"/>
</dbReference>
<dbReference type="OrthoDB" id="9787435at2"/>